<keyword evidence="2" id="KW-0378">Hydrolase</keyword>
<proteinExistence type="inferred from homology"/>
<protein>
    <recommendedName>
        <fullName evidence="2">Decapping nuclease</fullName>
        <ecNumber evidence="2">3.6.1.-</ecNumber>
    </recommendedName>
</protein>
<dbReference type="Pfam" id="PF08652">
    <property type="entry name" value="RAI1"/>
    <property type="match status" value="1"/>
</dbReference>
<accession>A0A915DQ04</accession>
<comment type="similarity">
    <text evidence="1 2">Belongs to the DXO/Dom3Z family.</text>
</comment>
<dbReference type="PANTHER" id="PTHR12395:SF9">
    <property type="entry name" value="DECAPPING AND EXORIBONUCLEASE PROTEIN"/>
    <property type="match status" value="1"/>
</dbReference>
<dbReference type="InterPro" id="IPR039039">
    <property type="entry name" value="RAI1-like_fam"/>
</dbReference>
<comment type="cofactor">
    <cofactor evidence="2">
        <name>a divalent metal cation</name>
        <dbReference type="ChEBI" id="CHEBI:60240"/>
    </cofactor>
</comment>
<dbReference type="GO" id="GO:0034353">
    <property type="term" value="F:mRNA 5'-diphosphatase activity"/>
    <property type="evidence" value="ECO:0007669"/>
    <property type="project" value="TreeGrafter"/>
</dbReference>
<dbReference type="GO" id="GO:0000956">
    <property type="term" value="P:nuclear-transcribed mRNA catabolic process"/>
    <property type="evidence" value="ECO:0007669"/>
    <property type="project" value="TreeGrafter"/>
</dbReference>
<comment type="subcellular location">
    <subcellularLocation>
        <location evidence="2">Nucleus</location>
    </subcellularLocation>
</comment>
<comment type="function">
    <text evidence="2">Decapping enzyme for NAD-capped RNAs: specifically hydrolyzes the nicotinamide adenine dinucleotide (NAD) cap from a subset of RNAs by removing the entire NAD moiety from the 5'-end of an NAD-capped RNA.</text>
</comment>
<dbReference type="PANTHER" id="PTHR12395">
    <property type="entry name" value="DOM-3 RELATED"/>
    <property type="match status" value="1"/>
</dbReference>
<evidence type="ECO:0000256" key="1">
    <source>
        <dbReference type="ARBA" id="ARBA00006562"/>
    </source>
</evidence>
<dbReference type="EC" id="3.6.1.-" evidence="2"/>
<keyword evidence="2" id="KW-0547">Nucleotide-binding</keyword>
<name>A0A915DQ04_9BILA</name>
<dbReference type="WBParaSite" id="jg22309">
    <property type="protein sequence ID" value="jg22309"/>
    <property type="gene ID" value="jg22309"/>
</dbReference>
<dbReference type="GO" id="GO:0005829">
    <property type="term" value="C:cytosol"/>
    <property type="evidence" value="ECO:0007669"/>
    <property type="project" value="TreeGrafter"/>
</dbReference>
<dbReference type="GO" id="GO:0000166">
    <property type="term" value="F:nucleotide binding"/>
    <property type="evidence" value="ECO:0007669"/>
    <property type="project" value="UniProtKB-KW"/>
</dbReference>
<dbReference type="GO" id="GO:0110155">
    <property type="term" value="P:NAD-cap decapping"/>
    <property type="evidence" value="ECO:0007669"/>
    <property type="project" value="TreeGrafter"/>
</dbReference>
<dbReference type="GO" id="GO:0003723">
    <property type="term" value="F:RNA binding"/>
    <property type="evidence" value="ECO:0007669"/>
    <property type="project" value="UniProtKB-KW"/>
</dbReference>
<dbReference type="GO" id="GO:0005634">
    <property type="term" value="C:nucleus"/>
    <property type="evidence" value="ECO:0007669"/>
    <property type="project" value="UniProtKB-SubCell"/>
</dbReference>
<dbReference type="Proteomes" id="UP000887574">
    <property type="component" value="Unplaced"/>
</dbReference>
<keyword evidence="2" id="KW-0694">RNA-binding</keyword>
<keyword evidence="2" id="KW-0539">Nucleus</keyword>
<dbReference type="InterPro" id="IPR013961">
    <property type="entry name" value="RAI1"/>
</dbReference>
<evidence type="ECO:0000313" key="4">
    <source>
        <dbReference type="Proteomes" id="UP000887574"/>
    </source>
</evidence>
<reference evidence="5" key="1">
    <citation type="submission" date="2022-11" db="UniProtKB">
        <authorList>
            <consortium name="WormBaseParasite"/>
        </authorList>
    </citation>
    <scope>IDENTIFICATION</scope>
</reference>
<feature type="domain" description="RAI1-like" evidence="3">
    <location>
        <begin position="13"/>
        <end position="161"/>
    </location>
</feature>
<dbReference type="GO" id="GO:0004518">
    <property type="term" value="F:nuclease activity"/>
    <property type="evidence" value="ECO:0007669"/>
    <property type="project" value="UniProtKB-KW"/>
</dbReference>
<evidence type="ECO:0000259" key="3">
    <source>
        <dbReference type="Pfam" id="PF08652"/>
    </source>
</evidence>
<organism evidence="4 5">
    <name type="scientific">Ditylenchus dipsaci</name>
    <dbReference type="NCBI Taxonomy" id="166011"/>
    <lineage>
        <taxon>Eukaryota</taxon>
        <taxon>Metazoa</taxon>
        <taxon>Ecdysozoa</taxon>
        <taxon>Nematoda</taxon>
        <taxon>Chromadorea</taxon>
        <taxon>Rhabditida</taxon>
        <taxon>Tylenchina</taxon>
        <taxon>Tylenchomorpha</taxon>
        <taxon>Sphaerularioidea</taxon>
        <taxon>Anguinidae</taxon>
        <taxon>Anguininae</taxon>
        <taxon>Ditylenchus</taxon>
    </lineage>
</organism>
<dbReference type="GO" id="GO:0046872">
    <property type="term" value="F:metal ion binding"/>
    <property type="evidence" value="ECO:0007669"/>
    <property type="project" value="UniProtKB-KW"/>
</dbReference>
<keyword evidence="2" id="KW-0479">Metal-binding</keyword>
<dbReference type="AlphaFoldDB" id="A0A915DQ04"/>
<keyword evidence="2" id="KW-0540">Nuclease</keyword>
<evidence type="ECO:0000313" key="5">
    <source>
        <dbReference type="WBParaSite" id="jg22309"/>
    </source>
</evidence>
<evidence type="ECO:0000256" key="2">
    <source>
        <dbReference type="RuleBase" id="RU367113"/>
    </source>
</evidence>
<sequence>MNRRDRLFKDKAMEQTMEWILKTAEEQDRRVKEVTRNAEFVTTQGALSKIACSVYDYEHWLDRGVSLTVQKFDDIIFLSESNVTQSSSGSQFQEDDYARRVRHWNKKFAQYICSDKTAGDQGTSMPMNVGKVKSIVVSQVCAEEISFSVIYRSEIDCFDADGDDVVVLGTQFDSIEMENISAEKLSGGCCSPI</sequence>
<keyword evidence="4" id="KW-1185">Reference proteome</keyword>